<protein>
    <submittedName>
        <fullName evidence="1">CIC11C00000003071</fullName>
    </submittedName>
</protein>
<evidence type="ECO:0000313" key="1">
    <source>
        <dbReference type="EMBL" id="SGZ54776.1"/>
    </source>
</evidence>
<gene>
    <name evidence="1" type="ORF">SAMEA4029009_CIC11G00000003071</name>
</gene>
<reference evidence="1 2" key="1">
    <citation type="submission" date="2016-10" db="EMBL/GenBank/DDBJ databases">
        <authorList>
            <person name="de Groot N.N."/>
        </authorList>
    </citation>
    <scope>NUCLEOTIDE SEQUENCE [LARGE SCALE GENOMIC DNA]</scope>
    <source>
        <strain evidence="1 2">PYCC 4715</strain>
    </source>
</reference>
<sequence length="368" mass="40610">MRFLRRFSSSRISAAQFFARTSISPNHNSSLLAPTHFTPKSVVLLSTPQNLPFVIENAITFYQLVGMQVLVAGVDGVVPNGTRNGVSELWLDDYLTFGKSIELSKKDSTPPLRESDGIHVVGAKTHWKNIDAGLRLYFGDNSVDLSLANTAFSTNTLATLFFFQPKHLQEKTKDSNMGEMLCELTATLPNLEPQLSGPLSEDRWIRLTDEELRVTKFHGNLIKSINGKSAASFLEKSEKLMSLASKDTKVYVKLYNGDLCKKYEVIAGGGGWGAKADLLAISPEAKPQNGDRLEFFMVSPDDRYGEMTSAVVSNRIRFECIPEATSYGGEVPASQEVENLFGCGCESGFEVNEVNHRSAGEVVEFSWK</sequence>
<accession>A0A1L0DFT8</accession>
<evidence type="ECO:0000313" key="2">
    <source>
        <dbReference type="Proteomes" id="UP000182259"/>
    </source>
</evidence>
<dbReference type="EMBL" id="LT635767">
    <property type="protein sequence ID" value="SGZ54776.1"/>
    <property type="molecule type" value="Genomic_DNA"/>
</dbReference>
<proteinExistence type="predicted"/>
<name>A0A1L0DFT8_9ASCO</name>
<organism evidence="1 2">
    <name type="scientific">Sungouiella intermedia</name>
    <dbReference type="NCBI Taxonomy" id="45354"/>
    <lineage>
        <taxon>Eukaryota</taxon>
        <taxon>Fungi</taxon>
        <taxon>Dikarya</taxon>
        <taxon>Ascomycota</taxon>
        <taxon>Saccharomycotina</taxon>
        <taxon>Pichiomycetes</taxon>
        <taxon>Metschnikowiaceae</taxon>
        <taxon>Sungouiella</taxon>
    </lineage>
</organism>
<dbReference type="Proteomes" id="UP000182259">
    <property type="component" value="Chromosome IV"/>
</dbReference>
<dbReference type="AlphaFoldDB" id="A0A1L0DFT8"/>